<dbReference type="InterPro" id="IPR045864">
    <property type="entry name" value="aa-tRNA-synth_II/BPL/LPL"/>
</dbReference>
<keyword evidence="2" id="KW-0547">Nucleotide-binding</keyword>
<protein>
    <submittedName>
        <fullName evidence="5">EF-P lysine aminoacylase GenX</fullName>
    </submittedName>
</protein>
<dbReference type="InterPro" id="IPR006195">
    <property type="entry name" value="aa-tRNA-synth_II"/>
</dbReference>
<dbReference type="Proteomes" id="UP000646365">
    <property type="component" value="Unassembled WGS sequence"/>
</dbReference>
<dbReference type="GO" id="GO:0004824">
    <property type="term" value="F:lysine-tRNA ligase activity"/>
    <property type="evidence" value="ECO:0007669"/>
    <property type="project" value="InterPro"/>
</dbReference>
<keyword evidence="6" id="KW-1185">Reference proteome</keyword>
<proteinExistence type="predicted"/>
<dbReference type="InterPro" id="IPR004525">
    <property type="entry name" value="EpmA"/>
</dbReference>
<dbReference type="InterPro" id="IPR004364">
    <property type="entry name" value="Aa-tRNA-synt_II"/>
</dbReference>
<reference evidence="5" key="1">
    <citation type="journal article" date="2014" name="Int. J. Syst. Evol. Microbiol.">
        <title>Complete genome sequence of Corynebacterium casei LMG S-19264T (=DSM 44701T), isolated from a smear-ripened cheese.</title>
        <authorList>
            <consortium name="US DOE Joint Genome Institute (JGI-PGF)"/>
            <person name="Walter F."/>
            <person name="Albersmeier A."/>
            <person name="Kalinowski J."/>
            <person name="Ruckert C."/>
        </authorList>
    </citation>
    <scope>NUCLEOTIDE SEQUENCE</scope>
    <source>
        <strain evidence="5">CGMCC 1.15725</strain>
    </source>
</reference>
<evidence type="ECO:0000256" key="2">
    <source>
        <dbReference type="ARBA" id="ARBA00022741"/>
    </source>
</evidence>
<keyword evidence="3" id="KW-0067">ATP-binding</keyword>
<dbReference type="NCBIfam" id="NF006828">
    <property type="entry name" value="PRK09350.1"/>
    <property type="match status" value="1"/>
</dbReference>
<evidence type="ECO:0000256" key="3">
    <source>
        <dbReference type="ARBA" id="ARBA00022840"/>
    </source>
</evidence>
<dbReference type="GO" id="GO:0005829">
    <property type="term" value="C:cytosol"/>
    <property type="evidence" value="ECO:0007669"/>
    <property type="project" value="TreeGrafter"/>
</dbReference>
<feature type="domain" description="Aminoacyl-transfer RNA synthetases class-II family profile" evidence="4">
    <location>
        <begin position="44"/>
        <end position="366"/>
    </location>
</feature>
<evidence type="ECO:0000256" key="1">
    <source>
        <dbReference type="ARBA" id="ARBA00022598"/>
    </source>
</evidence>
<dbReference type="PRINTS" id="PR00982">
    <property type="entry name" value="TRNASYNTHLYS"/>
</dbReference>
<dbReference type="GO" id="GO:0005524">
    <property type="term" value="F:ATP binding"/>
    <property type="evidence" value="ECO:0007669"/>
    <property type="project" value="UniProtKB-KW"/>
</dbReference>
<keyword evidence="1" id="KW-0436">Ligase</keyword>
<dbReference type="EMBL" id="BMJQ01000005">
    <property type="protein sequence ID" value="GGF16682.1"/>
    <property type="molecule type" value="Genomic_DNA"/>
</dbReference>
<gene>
    <name evidence="5" type="ORF">GCM10011611_23060</name>
</gene>
<organism evidence="5 6">
    <name type="scientific">Aliidongia dinghuensis</name>
    <dbReference type="NCBI Taxonomy" id="1867774"/>
    <lineage>
        <taxon>Bacteria</taxon>
        <taxon>Pseudomonadati</taxon>
        <taxon>Pseudomonadota</taxon>
        <taxon>Alphaproteobacteria</taxon>
        <taxon>Rhodospirillales</taxon>
        <taxon>Dongiaceae</taxon>
        <taxon>Aliidongia</taxon>
    </lineage>
</organism>
<evidence type="ECO:0000313" key="6">
    <source>
        <dbReference type="Proteomes" id="UP000646365"/>
    </source>
</evidence>
<dbReference type="InterPro" id="IPR018149">
    <property type="entry name" value="Lys-tRNA-synth_II_C"/>
</dbReference>
<evidence type="ECO:0000259" key="4">
    <source>
        <dbReference type="PROSITE" id="PS50862"/>
    </source>
</evidence>
<dbReference type="PANTHER" id="PTHR42918:SF6">
    <property type="entry name" value="ELONGATION FACTOR P--(R)-BETA-LYSINE LIGASE"/>
    <property type="match status" value="1"/>
</dbReference>
<reference evidence="5" key="2">
    <citation type="submission" date="2020-09" db="EMBL/GenBank/DDBJ databases">
        <authorList>
            <person name="Sun Q."/>
            <person name="Zhou Y."/>
        </authorList>
    </citation>
    <scope>NUCLEOTIDE SEQUENCE</scope>
    <source>
        <strain evidence="5">CGMCC 1.15725</strain>
    </source>
</reference>
<dbReference type="GO" id="GO:0000049">
    <property type="term" value="F:tRNA binding"/>
    <property type="evidence" value="ECO:0007669"/>
    <property type="project" value="TreeGrafter"/>
</dbReference>
<dbReference type="Pfam" id="PF00152">
    <property type="entry name" value="tRNA-synt_2"/>
    <property type="match status" value="1"/>
</dbReference>
<dbReference type="AlphaFoldDB" id="A0A8J3E390"/>
<dbReference type="NCBIfam" id="TIGR00462">
    <property type="entry name" value="genX"/>
    <property type="match status" value="1"/>
</dbReference>
<dbReference type="PANTHER" id="PTHR42918">
    <property type="entry name" value="LYSYL-TRNA SYNTHETASE"/>
    <property type="match status" value="1"/>
</dbReference>
<dbReference type="PROSITE" id="PS50862">
    <property type="entry name" value="AA_TRNA_LIGASE_II"/>
    <property type="match status" value="1"/>
</dbReference>
<name>A0A8J3E390_9PROT</name>
<dbReference type="GO" id="GO:0006430">
    <property type="term" value="P:lysyl-tRNA aminoacylation"/>
    <property type="evidence" value="ECO:0007669"/>
    <property type="project" value="InterPro"/>
</dbReference>
<comment type="caution">
    <text evidence="5">The sequence shown here is derived from an EMBL/GenBank/DDBJ whole genome shotgun (WGS) entry which is preliminary data.</text>
</comment>
<sequence length="368" mass="41108">MRALRPGQGSHPARAGSFAMTNPVTRPWWDPQTFGQRLPKLEKRARIIDGVRAWFGAQGFLEVDTPALQVSPGLEPHLIAFKTELIRPEGERLTRYLHTSPEFTMKKLLVAGLPKIFQLGHVFRNGERAGRHSPEFTMLEWYRANDGHKTLMADCEALVRRAAEIAGTKVLRWQGHEADPFLPFEVLSVPDAFRRHCGIDLLATAPDPMAPDLGLLADAAKPLGIKPHGGDSWEDLFFRIMFERIEPHLGMGRPTFLSDYPISMAALARPKPEDPRLAERFELYACGVELANAFGELTDPVTQRARFEADMDLKERLYGERYPIDEDFLAALGHGLPPSAGSALGLDRLIMLAVHAEAIDEVLWAPVQ</sequence>
<evidence type="ECO:0000313" key="5">
    <source>
        <dbReference type="EMBL" id="GGF16682.1"/>
    </source>
</evidence>
<dbReference type="SUPFAM" id="SSF55681">
    <property type="entry name" value="Class II aaRS and biotin synthetases"/>
    <property type="match status" value="1"/>
</dbReference>
<dbReference type="Gene3D" id="3.30.930.10">
    <property type="entry name" value="Bira Bifunctional Protein, Domain 2"/>
    <property type="match status" value="1"/>
</dbReference>
<accession>A0A8J3E390</accession>